<organism evidence="1 2">
    <name type="scientific">Stachybotrys chartarum (strain CBS 109288 / IBT 7711)</name>
    <name type="common">Toxic black mold</name>
    <name type="synonym">Stilbospora chartarum</name>
    <dbReference type="NCBI Taxonomy" id="1280523"/>
    <lineage>
        <taxon>Eukaryota</taxon>
        <taxon>Fungi</taxon>
        <taxon>Dikarya</taxon>
        <taxon>Ascomycota</taxon>
        <taxon>Pezizomycotina</taxon>
        <taxon>Sordariomycetes</taxon>
        <taxon>Hypocreomycetidae</taxon>
        <taxon>Hypocreales</taxon>
        <taxon>Stachybotryaceae</taxon>
        <taxon>Stachybotrys</taxon>
    </lineage>
</organism>
<evidence type="ECO:0000313" key="2">
    <source>
        <dbReference type="Proteomes" id="UP000028045"/>
    </source>
</evidence>
<reference evidence="1 2" key="1">
    <citation type="journal article" date="2014" name="BMC Genomics">
        <title>Comparative genome sequencing reveals chemotype-specific gene clusters in the toxigenic black mold Stachybotrys.</title>
        <authorList>
            <person name="Semeiks J."/>
            <person name="Borek D."/>
            <person name="Otwinowski Z."/>
            <person name="Grishin N.V."/>
        </authorList>
    </citation>
    <scope>NUCLEOTIDE SEQUENCE [LARGE SCALE GENOMIC DNA]</scope>
    <source>
        <strain evidence="2">CBS 109288 / IBT 7711</strain>
    </source>
</reference>
<name>A0A084AQ25_STACB</name>
<evidence type="ECO:0000313" key="1">
    <source>
        <dbReference type="EMBL" id="KEY67404.1"/>
    </source>
</evidence>
<dbReference type="HOGENOM" id="CLU_1897560_0_0_1"/>
<dbReference type="AlphaFoldDB" id="A0A084AQ25"/>
<accession>A0A084AQ25</accession>
<gene>
    <name evidence="1" type="ORF">S7711_11331</name>
</gene>
<sequence length="134" mass="14496">MQLRYASLNLAAQFHSAAAARCPRAATAPAPHVLPLGCCHFGNHFGREARASARIAHHGSQPNRGGPITVRHISRLQAIIRNNCLVNHIIHVKFQLLPISCVPYIVQDPPNHGALGTVAQAWRAGTARRITPSL</sequence>
<dbReference type="Proteomes" id="UP000028045">
    <property type="component" value="Unassembled WGS sequence"/>
</dbReference>
<proteinExistence type="predicted"/>
<keyword evidence="2" id="KW-1185">Reference proteome</keyword>
<dbReference type="EMBL" id="KL648620">
    <property type="protein sequence ID" value="KEY67404.1"/>
    <property type="molecule type" value="Genomic_DNA"/>
</dbReference>
<protein>
    <submittedName>
        <fullName evidence="1">Uncharacterized protein</fullName>
    </submittedName>
</protein>